<dbReference type="SUPFAM" id="SSF109604">
    <property type="entry name" value="HD-domain/PDEase-like"/>
    <property type="match status" value="1"/>
</dbReference>
<dbReference type="InterPro" id="IPR050135">
    <property type="entry name" value="dGTPase-like"/>
</dbReference>
<dbReference type="InterPro" id="IPR003607">
    <property type="entry name" value="HD/PDEase_dom"/>
</dbReference>
<evidence type="ECO:0000313" key="3">
    <source>
        <dbReference type="Proteomes" id="UP000178377"/>
    </source>
</evidence>
<protein>
    <recommendedName>
        <fullName evidence="1">HD domain-containing protein</fullName>
    </recommendedName>
</protein>
<sequence>MRYQDRVYGEFEISEPVILALLATPQMKRLVGIDMHGNPFPYFEKSAFSRLEHSLGVALILRKYGASLEQQVAGLLHDVSHTAFSHAGDFLFGKGTTQSHGDDILKEYLISSGLQKIVEQHGLTLGQLVASPSHLLLEQPLPSLCADRIDYALRELVVAGDWTAHQALALLSGLKARQGRWIFETEPVARKFVEAFKRLNGTVWASPQAAVMFATLEKLLKYAINKEYLTEHDLWTTDYEVSNKLQKFASHDPQLNQLYSQAFSKQGFRECRSTETPDIAISVKSRAIDPWVGDNRYSDLHPEYGIELPSLLKPKRYELVFQSSG</sequence>
<accession>A0A1F5PLW4</accession>
<dbReference type="EMBL" id="MFEO01000007">
    <property type="protein sequence ID" value="OGE90889.1"/>
    <property type="molecule type" value="Genomic_DNA"/>
</dbReference>
<dbReference type="Gene3D" id="1.10.3210.10">
    <property type="entry name" value="Hypothetical protein af1432"/>
    <property type="match status" value="1"/>
</dbReference>
<reference evidence="2 3" key="1">
    <citation type="journal article" date="2016" name="Nat. Commun.">
        <title>Thousands of microbial genomes shed light on interconnected biogeochemical processes in an aquifer system.</title>
        <authorList>
            <person name="Anantharaman K."/>
            <person name="Brown C.T."/>
            <person name="Hug L.A."/>
            <person name="Sharon I."/>
            <person name="Castelle C.J."/>
            <person name="Probst A.J."/>
            <person name="Thomas B.C."/>
            <person name="Singh A."/>
            <person name="Wilkins M.J."/>
            <person name="Karaoz U."/>
            <person name="Brodie E.L."/>
            <person name="Williams K.H."/>
            <person name="Hubbard S.S."/>
            <person name="Banfield J.F."/>
        </authorList>
    </citation>
    <scope>NUCLEOTIDE SEQUENCE [LARGE SCALE GENOMIC DNA]</scope>
</reference>
<dbReference type="AlphaFoldDB" id="A0A1F5PLW4"/>
<comment type="caution">
    <text evidence="2">The sequence shown here is derived from an EMBL/GenBank/DDBJ whole genome shotgun (WGS) entry which is preliminary data.</text>
</comment>
<dbReference type="CDD" id="cd00077">
    <property type="entry name" value="HDc"/>
    <property type="match status" value="1"/>
</dbReference>
<organism evidence="2 3">
    <name type="scientific">Candidatus Doudnabacteria bacterium RIFCSPHIGHO2_01_FULL_50_11</name>
    <dbReference type="NCBI Taxonomy" id="1817828"/>
    <lineage>
        <taxon>Bacteria</taxon>
        <taxon>Candidatus Doudnaibacteriota</taxon>
    </lineage>
</organism>
<evidence type="ECO:0000259" key="1">
    <source>
        <dbReference type="PROSITE" id="PS51831"/>
    </source>
</evidence>
<gene>
    <name evidence="2" type="ORF">A2722_03930</name>
</gene>
<dbReference type="PANTHER" id="PTHR11373">
    <property type="entry name" value="DEOXYNUCLEOSIDE TRIPHOSPHATE TRIPHOSPHOHYDROLASE"/>
    <property type="match status" value="1"/>
</dbReference>
<dbReference type="SMART" id="SM00471">
    <property type="entry name" value="HDc"/>
    <property type="match status" value="1"/>
</dbReference>
<dbReference type="STRING" id="1817828.A2722_03930"/>
<dbReference type="PROSITE" id="PS51831">
    <property type="entry name" value="HD"/>
    <property type="match status" value="1"/>
</dbReference>
<dbReference type="InterPro" id="IPR006674">
    <property type="entry name" value="HD_domain"/>
</dbReference>
<dbReference type="Proteomes" id="UP000178377">
    <property type="component" value="Unassembled WGS sequence"/>
</dbReference>
<name>A0A1F5PLW4_9BACT</name>
<feature type="domain" description="HD" evidence="1">
    <location>
        <begin position="50"/>
        <end position="152"/>
    </location>
</feature>
<proteinExistence type="predicted"/>
<evidence type="ECO:0000313" key="2">
    <source>
        <dbReference type="EMBL" id="OGE90889.1"/>
    </source>
</evidence>
<dbReference type="PANTHER" id="PTHR11373:SF41">
    <property type="entry name" value="METAL-DEPENDENT PHOSPHOHYDROLASE"/>
    <property type="match status" value="1"/>
</dbReference>
<dbReference type="GO" id="GO:0008832">
    <property type="term" value="F:dGTPase activity"/>
    <property type="evidence" value="ECO:0007669"/>
    <property type="project" value="TreeGrafter"/>
</dbReference>
<dbReference type="GO" id="GO:0006203">
    <property type="term" value="P:dGTP catabolic process"/>
    <property type="evidence" value="ECO:0007669"/>
    <property type="project" value="TreeGrafter"/>
</dbReference>
<dbReference type="Pfam" id="PF01966">
    <property type="entry name" value="HD"/>
    <property type="match status" value="1"/>
</dbReference>